<sequence length="263" mass="29106">MRPKHLKGRTTHARRGALTHSFAYAVDYVLVDPDADTGPFLFSRNRFNLASVCDRDHGGRPGRGCGSDWARRVLDAHGLDQTGDSRLLLLTQPRFAGFVFNPVSFWLRFEQDVLVAVIAEVNNTFGDRHSYLCHLPGFAPIHATDTIKARKIFHVSPFQDIAGSYEFNFNISPDKIAIRIGHINGTEGLVATLSGRLVSLSNTSLLGAALLRPFGPLRTVALIYWNALRLKLKGAFYRSRPAPPAEEITRALCDDSENGQAHV</sequence>
<name>A0A0X3UEY0_9RHOB</name>
<protein>
    <submittedName>
        <fullName evidence="1">Cyclopropane-fatty-acyl-phospholipid synthase</fullName>
    </submittedName>
</protein>
<dbReference type="AlphaFoldDB" id="A0A0X3UEY0"/>
<evidence type="ECO:0000313" key="2">
    <source>
        <dbReference type="Proteomes" id="UP000053791"/>
    </source>
</evidence>
<dbReference type="Proteomes" id="UP000053791">
    <property type="component" value="Unassembled WGS sequence"/>
</dbReference>
<evidence type="ECO:0000313" key="1">
    <source>
        <dbReference type="EMBL" id="KUJ85486.1"/>
    </source>
</evidence>
<comment type="caution">
    <text evidence="1">The sequence shown here is derived from an EMBL/GenBank/DDBJ whole genome shotgun (WGS) entry which is preliminary data.</text>
</comment>
<dbReference type="EMBL" id="LQBQ01000001">
    <property type="protein sequence ID" value="KUJ85486.1"/>
    <property type="molecule type" value="Genomic_DNA"/>
</dbReference>
<proteinExistence type="predicted"/>
<organism evidence="1 2">
    <name type="scientific">Ruegeria marisrubri</name>
    <dbReference type="NCBI Taxonomy" id="1685379"/>
    <lineage>
        <taxon>Bacteria</taxon>
        <taxon>Pseudomonadati</taxon>
        <taxon>Pseudomonadota</taxon>
        <taxon>Alphaproteobacteria</taxon>
        <taxon>Rhodobacterales</taxon>
        <taxon>Roseobacteraceae</taxon>
        <taxon>Ruegeria</taxon>
    </lineage>
</organism>
<dbReference type="PANTHER" id="PTHR33973">
    <property type="entry name" value="OS07G0153300 PROTEIN"/>
    <property type="match status" value="1"/>
</dbReference>
<gene>
    <name evidence="1" type="ORF">AVO45_00355</name>
</gene>
<dbReference type="Pfam" id="PF07103">
    <property type="entry name" value="DUF1365"/>
    <property type="match status" value="1"/>
</dbReference>
<accession>A0A0X3UEY0</accession>
<dbReference type="STRING" id="1685379.AVO45_00355"/>
<reference evidence="1 2" key="1">
    <citation type="submission" date="2015-12" db="EMBL/GenBank/DDBJ databases">
        <authorList>
            <person name="Shamseldin A."/>
            <person name="Moawad H."/>
            <person name="Abd El-Rahim W.M."/>
            <person name="Sadowsky M.J."/>
        </authorList>
    </citation>
    <scope>NUCLEOTIDE SEQUENCE [LARGE SCALE GENOMIC DNA]</scope>
    <source>
        <strain evidence="1 2">ZGT118</strain>
    </source>
</reference>
<dbReference type="InterPro" id="IPR010775">
    <property type="entry name" value="DUF1365"/>
</dbReference>
<dbReference type="PANTHER" id="PTHR33973:SF4">
    <property type="entry name" value="OS07G0153300 PROTEIN"/>
    <property type="match status" value="1"/>
</dbReference>
<keyword evidence="2" id="KW-1185">Reference proteome</keyword>